<evidence type="ECO:0000313" key="3">
    <source>
        <dbReference type="Proteomes" id="UP000030765"/>
    </source>
</evidence>
<name>A0A084W1U0_ANOSI</name>
<accession>A0A084W1U0</accession>
<dbReference type="Proteomes" id="UP000030765">
    <property type="component" value="Unassembled WGS sequence"/>
</dbReference>
<dbReference type="EnsemblMetazoa" id="ASIC012063-RA">
    <property type="protein sequence ID" value="ASIC012063-PA"/>
    <property type="gene ID" value="ASIC012063"/>
</dbReference>
<organism evidence="1">
    <name type="scientific">Anopheles sinensis</name>
    <name type="common">Mosquito</name>
    <dbReference type="NCBI Taxonomy" id="74873"/>
    <lineage>
        <taxon>Eukaryota</taxon>
        <taxon>Metazoa</taxon>
        <taxon>Ecdysozoa</taxon>
        <taxon>Arthropoda</taxon>
        <taxon>Hexapoda</taxon>
        <taxon>Insecta</taxon>
        <taxon>Pterygota</taxon>
        <taxon>Neoptera</taxon>
        <taxon>Endopterygota</taxon>
        <taxon>Diptera</taxon>
        <taxon>Nematocera</taxon>
        <taxon>Culicoidea</taxon>
        <taxon>Culicidae</taxon>
        <taxon>Anophelinae</taxon>
        <taxon>Anopheles</taxon>
    </lineage>
</organism>
<dbReference type="AlphaFoldDB" id="A0A084W1U0"/>
<reference evidence="2" key="2">
    <citation type="submission" date="2020-05" db="UniProtKB">
        <authorList>
            <consortium name="EnsemblMetazoa"/>
        </authorList>
    </citation>
    <scope>IDENTIFICATION</scope>
</reference>
<dbReference type="EMBL" id="ATLV01019457">
    <property type="status" value="NOT_ANNOTATED_CDS"/>
    <property type="molecule type" value="Genomic_DNA"/>
</dbReference>
<protein>
    <submittedName>
        <fullName evidence="1 2">Uncharacterized protein</fullName>
    </submittedName>
</protein>
<proteinExistence type="predicted"/>
<reference evidence="1 3" key="1">
    <citation type="journal article" date="2014" name="BMC Genomics">
        <title>Genome sequence of Anopheles sinensis provides insight into genetics basis of mosquito competence for malaria parasites.</title>
        <authorList>
            <person name="Zhou D."/>
            <person name="Zhang D."/>
            <person name="Ding G."/>
            <person name="Shi L."/>
            <person name="Hou Q."/>
            <person name="Ye Y."/>
            <person name="Xu Y."/>
            <person name="Zhou H."/>
            <person name="Xiong C."/>
            <person name="Li S."/>
            <person name="Yu J."/>
            <person name="Hong S."/>
            <person name="Yu X."/>
            <person name="Zou P."/>
            <person name="Chen C."/>
            <person name="Chang X."/>
            <person name="Wang W."/>
            <person name="Lv Y."/>
            <person name="Sun Y."/>
            <person name="Ma L."/>
            <person name="Shen B."/>
            <person name="Zhu C."/>
        </authorList>
    </citation>
    <scope>NUCLEOTIDE SEQUENCE [LARGE SCALE GENOMIC DNA]</scope>
</reference>
<keyword evidence="3" id="KW-1185">Reference proteome</keyword>
<sequence length="191" mass="21067">MGHPRTLSALPPTPPPPPTQLATTIDYDNRHQYRDHRMQQNHHQPTAYSYTTSLLEMLLLSTMLSPMAGALWTSEAQFSSAILFSTPPSTIGKSSSSVALTAHRRMQPPVENVDAAGNRWSVKHKSLPTSRRFPVDGESKTIGKFNFTSRTATTPTVSERRTHRITSSSVAASFTAGARLESHLPFNEIIL</sequence>
<evidence type="ECO:0000313" key="1">
    <source>
        <dbReference type="EMBL" id="KFB44184.1"/>
    </source>
</evidence>
<gene>
    <name evidence="1" type="ORF">ZHAS_00012063</name>
</gene>
<evidence type="ECO:0000313" key="2">
    <source>
        <dbReference type="EnsemblMetazoa" id="ASIC012063-PA"/>
    </source>
</evidence>
<dbReference type="VEuPathDB" id="VectorBase:ASIC012063"/>
<dbReference type="EMBL" id="KE525272">
    <property type="protein sequence ID" value="KFB44184.1"/>
    <property type="molecule type" value="Genomic_DNA"/>
</dbReference>